<dbReference type="InterPro" id="IPR014718">
    <property type="entry name" value="GH-type_carb-bd"/>
</dbReference>
<proteinExistence type="inferred from homology"/>
<dbReference type="PIRSF" id="PIRSF005096">
    <property type="entry name" value="GALM"/>
    <property type="match status" value="1"/>
</dbReference>
<dbReference type="InterPro" id="IPR011013">
    <property type="entry name" value="Gal_mutarotase_sf_dom"/>
</dbReference>
<evidence type="ECO:0000256" key="1">
    <source>
        <dbReference type="ARBA" id="ARBA00001614"/>
    </source>
</evidence>
<dbReference type="EMBL" id="DYYG01000063">
    <property type="protein sequence ID" value="HJE25923.1"/>
    <property type="molecule type" value="Genomic_DNA"/>
</dbReference>
<dbReference type="Pfam" id="PF01263">
    <property type="entry name" value="Aldose_epim"/>
    <property type="match status" value="1"/>
</dbReference>
<dbReference type="InterPro" id="IPR018052">
    <property type="entry name" value="Ald1_epimerase_CS"/>
</dbReference>
<evidence type="ECO:0000256" key="13">
    <source>
        <dbReference type="PIRSR" id="PIRSR005096-1"/>
    </source>
</evidence>
<feature type="active site" description="Proton donor" evidence="13">
    <location>
        <position position="174"/>
    </location>
</feature>
<reference evidence="16" key="1">
    <citation type="journal article" date="2021" name="PeerJ">
        <title>Extensive microbial diversity within the chicken gut microbiome revealed by metagenomics and culture.</title>
        <authorList>
            <person name="Gilroy R."/>
            <person name="Ravi A."/>
            <person name="Getino M."/>
            <person name="Pursley I."/>
            <person name="Horton D.L."/>
            <person name="Alikhan N.F."/>
            <person name="Baker D."/>
            <person name="Gharbi K."/>
            <person name="Hall N."/>
            <person name="Watson M."/>
            <person name="Adriaenssens E.M."/>
            <person name="Foster-Nyarko E."/>
            <person name="Jarju S."/>
            <person name="Secka A."/>
            <person name="Antonio M."/>
            <person name="Oren A."/>
            <person name="Chaudhuri R.R."/>
            <person name="La Ragione R."/>
            <person name="Hildebrand F."/>
            <person name="Pallen M.J."/>
        </authorList>
    </citation>
    <scope>NUCLEOTIDE SEQUENCE</scope>
    <source>
        <strain evidence="16">316</strain>
    </source>
</reference>
<dbReference type="InterPro" id="IPR015443">
    <property type="entry name" value="Aldose_1-epimerase"/>
</dbReference>
<gene>
    <name evidence="16" type="ORF">K8W01_19925</name>
</gene>
<dbReference type="PANTHER" id="PTHR10091:SF0">
    <property type="entry name" value="GALACTOSE MUTAROTASE"/>
    <property type="match status" value="1"/>
</dbReference>
<feature type="active site" description="Proton acceptor" evidence="13">
    <location>
        <position position="311"/>
    </location>
</feature>
<dbReference type="EC" id="5.1.3.3" evidence="6 12"/>
<keyword evidence="11 12" id="KW-0119">Carbohydrate metabolism</keyword>
<keyword evidence="8" id="KW-0963">Cytoplasm</keyword>
<comment type="catalytic activity">
    <reaction evidence="1 12">
        <text>alpha-D-glucose = beta-D-glucose</text>
        <dbReference type="Rhea" id="RHEA:10264"/>
        <dbReference type="ChEBI" id="CHEBI:15903"/>
        <dbReference type="ChEBI" id="CHEBI:17925"/>
        <dbReference type="EC" id="5.1.3.3"/>
    </reaction>
</comment>
<evidence type="ECO:0000256" key="7">
    <source>
        <dbReference type="ARBA" id="ARBA00014165"/>
    </source>
</evidence>
<evidence type="ECO:0000256" key="2">
    <source>
        <dbReference type="ARBA" id="ARBA00004496"/>
    </source>
</evidence>
<keyword evidence="9" id="KW-0597">Phosphoprotein</keyword>
<evidence type="ECO:0000256" key="10">
    <source>
        <dbReference type="ARBA" id="ARBA00023235"/>
    </source>
</evidence>
<evidence type="ECO:0000313" key="16">
    <source>
        <dbReference type="EMBL" id="HJE25923.1"/>
    </source>
</evidence>
<dbReference type="Gene3D" id="2.70.98.10">
    <property type="match status" value="1"/>
</dbReference>
<evidence type="ECO:0000256" key="15">
    <source>
        <dbReference type="PIRSR" id="PIRSR005096-3"/>
    </source>
</evidence>
<dbReference type="NCBIfam" id="NF008277">
    <property type="entry name" value="PRK11055.1"/>
    <property type="match status" value="1"/>
</dbReference>
<dbReference type="InterPro" id="IPR047215">
    <property type="entry name" value="Galactose_mutarotase-like"/>
</dbReference>
<comment type="subcellular location">
    <subcellularLocation>
        <location evidence="2">Cytoplasm</location>
    </subcellularLocation>
</comment>
<evidence type="ECO:0000256" key="14">
    <source>
        <dbReference type="PIRSR" id="PIRSR005096-2"/>
    </source>
</evidence>
<feature type="binding site" evidence="14">
    <location>
        <position position="246"/>
    </location>
    <ligand>
        <name>beta-D-galactose</name>
        <dbReference type="ChEBI" id="CHEBI:27667"/>
    </ligand>
</feature>
<dbReference type="GO" id="GO:0030246">
    <property type="term" value="F:carbohydrate binding"/>
    <property type="evidence" value="ECO:0007669"/>
    <property type="project" value="InterPro"/>
</dbReference>
<keyword evidence="10 12" id="KW-0413">Isomerase</keyword>
<dbReference type="Proteomes" id="UP000742631">
    <property type="component" value="Unassembled WGS sequence"/>
</dbReference>
<sequence>MTAEDFGTTREGEKVTRHTLARDGIRVQVIDFGAVVTAIEVPDREGHSANVVLALDTVEGYETVSPHFGAIAGRFANRIAAGRFTLDGRTYQLPINEPPNTMHGGPRGFARRLWQVASADETRLALRRLSPDGEEGFPGDLEVEVVYSLPEAGTLRIDYRATTDRPTVVNLTNHSYFNLAGEGAGDVLDHVVQIESDAYTPTDATQIPIGSIAPVAGTPLDFREPARVGARIREDHPQIVIAKGYDHTFVLRGPDGDRRPAASCHCPASGRRLEIATTQPALQLYTGNNLDGTLVGPSGRTYRSGDGICFETQGFPDAPNHPDFPSAVLRPGSAFTASTTYRFTLA</sequence>
<dbReference type="GO" id="GO:0033499">
    <property type="term" value="P:galactose catabolic process via UDP-galactose, Leloir pathway"/>
    <property type="evidence" value="ECO:0007669"/>
    <property type="project" value="TreeGrafter"/>
</dbReference>
<comment type="similarity">
    <text evidence="4 12">Belongs to the aldose epimerase family.</text>
</comment>
<dbReference type="InterPro" id="IPR008183">
    <property type="entry name" value="Aldose_1/G6P_1-epimerase"/>
</dbReference>
<organism evidence="16 17">
    <name type="scientific">Methylorubrum populi</name>
    <dbReference type="NCBI Taxonomy" id="223967"/>
    <lineage>
        <taxon>Bacteria</taxon>
        <taxon>Pseudomonadati</taxon>
        <taxon>Pseudomonadota</taxon>
        <taxon>Alphaproteobacteria</taxon>
        <taxon>Hyphomicrobiales</taxon>
        <taxon>Methylobacteriaceae</taxon>
        <taxon>Methylorubrum</taxon>
    </lineage>
</organism>
<comment type="subunit">
    <text evidence="5">Monomer.</text>
</comment>
<evidence type="ECO:0000256" key="4">
    <source>
        <dbReference type="ARBA" id="ARBA00006206"/>
    </source>
</evidence>
<dbReference type="FunFam" id="2.70.98.10:FF:000003">
    <property type="entry name" value="Aldose 1-epimerase"/>
    <property type="match status" value="1"/>
</dbReference>
<dbReference type="PANTHER" id="PTHR10091">
    <property type="entry name" value="ALDOSE-1-EPIMERASE"/>
    <property type="match status" value="1"/>
</dbReference>
<evidence type="ECO:0000256" key="11">
    <source>
        <dbReference type="ARBA" id="ARBA00023277"/>
    </source>
</evidence>
<evidence type="ECO:0000256" key="8">
    <source>
        <dbReference type="ARBA" id="ARBA00022490"/>
    </source>
</evidence>
<name>A0A921E5P8_9HYPH</name>
<evidence type="ECO:0000313" key="17">
    <source>
        <dbReference type="Proteomes" id="UP000742631"/>
    </source>
</evidence>
<evidence type="ECO:0000256" key="6">
    <source>
        <dbReference type="ARBA" id="ARBA00013185"/>
    </source>
</evidence>
<dbReference type="SUPFAM" id="SSF74650">
    <property type="entry name" value="Galactose mutarotase-like"/>
    <property type="match status" value="1"/>
</dbReference>
<dbReference type="PROSITE" id="PS00545">
    <property type="entry name" value="ALDOSE_1_EPIMERASE"/>
    <property type="match status" value="1"/>
</dbReference>
<dbReference type="GO" id="GO:0004034">
    <property type="term" value="F:aldose 1-epimerase activity"/>
    <property type="evidence" value="ECO:0007669"/>
    <property type="project" value="UniProtKB-EC"/>
</dbReference>
<evidence type="ECO:0000256" key="5">
    <source>
        <dbReference type="ARBA" id="ARBA00011245"/>
    </source>
</evidence>
<protein>
    <recommendedName>
        <fullName evidence="7 12">Aldose 1-epimerase</fullName>
        <ecNumber evidence="6 12">5.1.3.3</ecNumber>
    </recommendedName>
</protein>
<dbReference type="AlphaFoldDB" id="A0A921E5P8"/>
<comment type="pathway">
    <text evidence="3 12">Carbohydrate metabolism; hexose metabolism.</text>
</comment>
<comment type="caution">
    <text evidence="16">The sequence shown here is derived from an EMBL/GenBank/DDBJ whole genome shotgun (WGS) entry which is preliminary data.</text>
</comment>
<evidence type="ECO:0000256" key="3">
    <source>
        <dbReference type="ARBA" id="ARBA00005028"/>
    </source>
</evidence>
<dbReference type="GO" id="GO:0006006">
    <property type="term" value="P:glucose metabolic process"/>
    <property type="evidence" value="ECO:0007669"/>
    <property type="project" value="TreeGrafter"/>
</dbReference>
<feature type="binding site" evidence="15">
    <location>
        <begin position="77"/>
        <end position="78"/>
    </location>
    <ligand>
        <name>beta-D-galactose</name>
        <dbReference type="ChEBI" id="CHEBI:27667"/>
    </ligand>
</feature>
<feature type="binding site" evidence="15">
    <location>
        <begin position="174"/>
        <end position="176"/>
    </location>
    <ligand>
        <name>beta-D-galactose</name>
        <dbReference type="ChEBI" id="CHEBI:27667"/>
    </ligand>
</feature>
<dbReference type="CDD" id="cd09019">
    <property type="entry name" value="galactose_mutarotase_like"/>
    <property type="match status" value="1"/>
</dbReference>
<evidence type="ECO:0000256" key="9">
    <source>
        <dbReference type="ARBA" id="ARBA00022553"/>
    </source>
</evidence>
<accession>A0A921E5P8</accession>
<evidence type="ECO:0000256" key="12">
    <source>
        <dbReference type="PIRNR" id="PIRNR005096"/>
    </source>
</evidence>
<dbReference type="GO" id="GO:0005737">
    <property type="term" value="C:cytoplasm"/>
    <property type="evidence" value="ECO:0007669"/>
    <property type="project" value="UniProtKB-SubCell"/>
</dbReference>
<reference evidence="16" key="2">
    <citation type="submission" date="2021-09" db="EMBL/GenBank/DDBJ databases">
        <authorList>
            <person name="Gilroy R."/>
        </authorList>
    </citation>
    <scope>NUCLEOTIDE SEQUENCE</scope>
    <source>
        <strain evidence="16">316</strain>
    </source>
</reference>